<proteinExistence type="predicted"/>
<keyword evidence="2" id="KW-1185">Reference proteome</keyword>
<protein>
    <submittedName>
        <fullName evidence="1">Uncharacterized protein</fullName>
    </submittedName>
</protein>
<dbReference type="EMBL" id="SNSC02000006">
    <property type="protein sequence ID" value="TID23453.1"/>
    <property type="molecule type" value="Genomic_DNA"/>
</dbReference>
<accession>A0A4Z1P3Q9</accession>
<name>A0A4Z1P3Q9_9PEZI</name>
<comment type="caution">
    <text evidence="1">The sequence shown here is derived from an EMBL/GenBank/DDBJ whole genome shotgun (WGS) entry which is preliminary data.</text>
</comment>
<gene>
    <name evidence="1" type="ORF">E6O75_ATG03089</name>
</gene>
<evidence type="ECO:0000313" key="1">
    <source>
        <dbReference type="EMBL" id="TID23453.1"/>
    </source>
</evidence>
<reference evidence="1 2" key="1">
    <citation type="submission" date="2019-04" db="EMBL/GenBank/DDBJ databases">
        <title>High contiguity whole genome sequence and gene annotation resource for two Venturia nashicola isolates.</title>
        <authorList>
            <person name="Prokchorchik M."/>
            <person name="Won K."/>
            <person name="Lee Y."/>
            <person name="Choi E.D."/>
            <person name="Segonzac C."/>
            <person name="Sohn K.H."/>
        </authorList>
    </citation>
    <scope>NUCLEOTIDE SEQUENCE [LARGE SCALE GENOMIC DNA]</scope>
    <source>
        <strain evidence="1 2">PRI2</strain>
    </source>
</reference>
<dbReference type="AlphaFoldDB" id="A0A4Z1P3Q9"/>
<evidence type="ECO:0000313" key="2">
    <source>
        <dbReference type="Proteomes" id="UP000298493"/>
    </source>
</evidence>
<sequence>MSLTPMSGELLHGLAGIGAQFEPGQRQNATTTITVVASLVNGINTAIPCPYHSAILNMATNPPNNIATLQRMVVEHASMTRFARMQEMLIITLQQEAAAEYFDAMPSVWWLDGVTVRSQL</sequence>
<organism evidence="1 2">
    <name type="scientific">Venturia nashicola</name>
    <dbReference type="NCBI Taxonomy" id="86259"/>
    <lineage>
        <taxon>Eukaryota</taxon>
        <taxon>Fungi</taxon>
        <taxon>Dikarya</taxon>
        <taxon>Ascomycota</taxon>
        <taxon>Pezizomycotina</taxon>
        <taxon>Dothideomycetes</taxon>
        <taxon>Pleosporomycetidae</taxon>
        <taxon>Venturiales</taxon>
        <taxon>Venturiaceae</taxon>
        <taxon>Venturia</taxon>
    </lineage>
</organism>
<dbReference type="Proteomes" id="UP000298493">
    <property type="component" value="Unassembled WGS sequence"/>
</dbReference>
<dbReference type="OrthoDB" id="10567385at2759"/>